<sequence length="67" mass="7530">MVTLRGAFSWSLSSCSRRDNVTSLAKTAHLNLCSSCTIAQDEKDKKKEEHLMYYGTRFIGGSRNQSN</sequence>
<name>A0A6A4T2Y1_SCOMX</name>
<dbReference type="Proteomes" id="UP000438429">
    <property type="component" value="Unassembled WGS sequence"/>
</dbReference>
<reference evidence="1 2" key="1">
    <citation type="submission" date="2019-06" db="EMBL/GenBank/DDBJ databases">
        <title>Draft genomes of female and male turbot (Scophthalmus maximus).</title>
        <authorList>
            <person name="Xu H."/>
            <person name="Xu X.-W."/>
            <person name="Shao C."/>
            <person name="Chen S."/>
        </authorList>
    </citation>
    <scope>NUCLEOTIDE SEQUENCE [LARGE SCALE GENOMIC DNA]</scope>
    <source>
        <strain evidence="1">Ysfricsl-2016a</strain>
        <tissue evidence="1">Blood</tissue>
    </source>
</reference>
<dbReference type="EMBL" id="VEVO01000005">
    <property type="protein sequence ID" value="KAF0041836.1"/>
    <property type="molecule type" value="Genomic_DNA"/>
</dbReference>
<accession>A0A6A4T2Y1</accession>
<proteinExistence type="predicted"/>
<evidence type="ECO:0000313" key="1">
    <source>
        <dbReference type="EMBL" id="KAF0041836.1"/>
    </source>
</evidence>
<protein>
    <submittedName>
        <fullName evidence="1">Uncharacterized protein</fullName>
    </submittedName>
</protein>
<dbReference type="AlphaFoldDB" id="A0A6A4T2Y1"/>
<evidence type="ECO:0000313" key="2">
    <source>
        <dbReference type="Proteomes" id="UP000438429"/>
    </source>
</evidence>
<comment type="caution">
    <text evidence="1">The sequence shown here is derived from an EMBL/GenBank/DDBJ whole genome shotgun (WGS) entry which is preliminary data.</text>
</comment>
<organism evidence="1 2">
    <name type="scientific">Scophthalmus maximus</name>
    <name type="common">Turbot</name>
    <name type="synonym">Psetta maxima</name>
    <dbReference type="NCBI Taxonomy" id="52904"/>
    <lineage>
        <taxon>Eukaryota</taxon>
        <taxon>Metazoa</taxon>
        <taxon>Chordata</taxon>
        <taxon>Craniata</taxon>
        <taxon>Vertebrata</taxon>
        <taxon>Euteleostomi</taxon>
        <taxon>Actinopterygii</taxon>
        <taxon>Neopterygii</taxon>
        <taxon>Teleostei</taxon>
        <taxon>Neoteleostei</taxon>
        <taxon>Acanthomorphata</taxon>
        <taxon>Carangaria</taxon>
        <taxon>Pleuronectiformes</taxon>
        <taxon>Pleuronectoidei</taxon>
        <taxon>Scophthalmidae</taxon>
        <taxon>Scophthalmus</taxon>
    </lineage>
</organism>
<gene>
    <name evidence="1" type="ORF">F2P81_005368</name>
</gene>